<dbReference type="EMBL" id="QXDF01000001">
    <property type="protein sequence ID" value="RIA55668.1"/>
    <property type="molecule type" value="Genomic_DNA"/>
</dbReference>
<proteinExistence type="predicted"/>
<keyword evidence="3" id="KW-1185">Reference proteome</keyword>
<protein>
    <recommendedName>
        <fullName evidence="4">DUF1850 domain-containing protein</fullName>
    </recommendedName>
</protein>
<reference evidence="2 3" key="1">
    <citation type="submission" date="2018-08" db="EMBL/GenBank/DDBJ databases">
        <title>Genomic Encyclopedia of Archaeal and Bacterial Type Strains, Phase II (KMG-II): from individual species to whole genera.</title>
        <authorList>
            <person name="Goeker M."/>
        </authorList>
    </citation>
    <scope>NUCLEOTIDE SEQUENCE [LARGE SCALE GENOMIC DNA]</scope>
    <source>
        <strain evidence="2 3">DSM 5002</strain>
    </source>
</reference>
<evidence type="ECO:0000313" key="3">
    <source>
        <dbReference type="Proteomes" id="UP000266273"/>
    </source>
</evidence>
<evidence type="ECO:0008006" key="4">
    <source>
        <dbReference type="Google" id="ProtNLM"/>
    </source>
</evidence>
<organism evidence="2 3">
    <name type="scientific">Dichotomicrobium thermohalophilum</name>
    <dbReference type="NCBI Taxonomy" id="933063"/>
    <lineage>
        <taxon>Bacteria</taxon>
        <taxon>Pseudomonadati</taxon>
        <taxon>Pseudomonadota</taxon>
        <taxon>Alphaproteobacteria</taxon>
        <taxon>Hyphomicrobiales</taxon>
        <taxon>Hyphomicrobiaceae</taxon>
        <taxon>Dichotomicrobium</taxon>
    </lineage>
</organism>
<evidence type="ECO:0000256" key="1">
    <source>
        <dbReference type="SAM" id="SignalP"/>
    </source>
</evidence>
<accession>A0A397Q3P6</accession>
<comment type="caution">
    <text evidence="2">The sequence shown here is derived from an EMBL/GenBank/DDBJ whole genome shotgun (WGS) entry which is preliminary data.</text>
</comment>
<evidence type="ECO:0000313" key="2">
    <source>
        <dbReference type="EMBL" id="RIA55668.1"/>
    </source>
</evidence>
<dbReference type="Pfam" id="PF08905">
    <property type="entry name" value="DUF1850"/>
    <property type="match status" value="1"/>
</dbReference>
<feature type="chain" id="PRO_5017310407" description="DUF1850 domain-containing protein" evidence="1">
    <location>
        <begin position="29"/>
        <end position="165"/>
    </location>
</feature>
<dbReference type="InterPro" id="IPR015001">
    <property type="entry name" value="DUF1850"/>
</dbReference>
<feature type="signal peptide" evidence="1">
    <location>
        <begin position="1"/>
        <end position="28"/>
    </location>
</feature>
<dbReference type="AlphaFoldDB" id="A0A397Q3P6"/>
<sequence length="165" mass="17500">MIFARKRKNGMGRLLAAALFLPEPGATAAHGETVLRVERADGAALVEVSAPAGAKWCLWWRHSVTGGKVADCFTNDAGRMILARSFLHDFAAGLGTVAGRGGRLVSAPGGGYWIEGIDEPIPGNALVLRVGAERVGHRLEIGGQTHRLSSIAAGERVTIRLRNLR</sequence>
<name>A0A397Q3P6_9HYPH</name>
<dbReference type="RefSeq" id="WP_210209134.1">
    <property type="nucleotide sequence ID" value="NZ_QXDF01000001.1"/>
</dbReference>
<gene>
    <name evidence="2" type="ORF">BXY53_0738</name>
</gene>
<keyword evidence="1" id="KW-0732">Signal</keyword>
<dbReference type="Proteomes" id="UP000266273">
    <property type="component" value="Unassembled WGS sequence"/>
</dbReference>